<organism evidence="2 3">
    <name type="scientific">Labrys monachus</name>
    <dbReference type="NCBI Taxonomy" id="217067"/>
    <lineage>
        <taxon>Bacteria</taxon>
        <taxon>Pseudomonadati</taxon>
        <taxon>Pseudomonadota</taxon>
        <taxon>Alphaproteobacteria</taxon>
        <taxon>Hyphomicrobiales</taxon>
        <taxon>Xanthobacteraceae</taxon>
        <taxon>Labrys</taxon>
    </lineage>
</organism>
<comment type="caution">
    <text evidence="2">The sequence shown here is derived from an EMBL/GenBank/DDBJ whole genome shotgun (WGS) entry which is preliminary data.</text>
</comment>
<gene>
    <name evidence="2" type="ORF">J3R73_001402</name>
</gene>
<dbReference type="RefSeq" id="WP_307424208.1">
    <property type="nucleotide sequence ID" value="NZ_JAUSVK010000001.1"/>
</dbReference>
<dbReference type="Proteomes" id="UP001237448">
    <property type="component" value="Unassembled WGS sequence"/>
</dbReference>
<proteinExistence type="predicted"/>
<sequence>MELRRGAGQRRWRPAMPPAYHRGAPYRVAHACFECRISFKIDVDIRSSDPADKPCPHCGARLHWMGRSFKPPGKRNIAQWRKVEALWRAGFRFSSYRSHPEAEPMPEKPGQVPDFVVRNPSHPFRRK</sequence>
<evidence type="ECO:0000313" key="3">
    <source>
        <dbReference type="Proteomes" id="UP001237448"/>
    </source>
</evidence>
<keyword evidence="3" id="KW-1185">Reference proteome</keyword>
<accession>A0ABU0FAI8</accession>
<evidence type="ECO:0000256" key="1">
    <source>
        <dbReference type="SAM" id="MobiDB-lite"/>
    </source>
</evidence>
<name>A0ABU0FAI8_9HYPH</name>
<dbReference type="EMBL" id="JAUSVK010000001">
    <property type="protein sequence ID" value="MDQ0391610.1"/>
    <property type="molecule type" value="Genomic_DNA"/>
</dbReference>
<protein>
    <recommendedName>
        <fullName evidence="4">Regulatory protein FmdB Zinc ribbon domain-containing protein</fullName>
    </recommendedName>
</protein>
<feature type="region of interest" description="Disordered" evidence="1">
    <location>
        <begin position="97"/>
        <end position="127"/>
    </location>
</feature>
<evidence type="ECO:0008006" key="4">
    <source>
        <dbReference type="Google" id="ProtNLM"/>
    </source>
</evidence>
<evidence type="ECO:0000313" key="2">
    <source>
        <dbReference type="EMBL" id="MDQ0391610.1"/>
    </source>
</evidence>
<reference evidence="2 3" key="1">
    <citation type="submission" date="2023-07" db="EMBL/GenBank/DDBJ databases">
        <title>Genomic Encyclopedia of Type Strains, Phase IV (KMG-IV): sequencing the most valuable type-strain genomes for metagenomic binning, comparative biology and taxonomic classification.</title>
        <authorList>
            <person name="Goeker M."/>
        </authorList>
    </citation>
    <scope>NUCLEOTIDE SEQUENCE [LARGE SCALE GENOMIC DNA]</scope>
    <source>
        <strain evidence="2 3">DSM 5896</strain>
    </source>
</reference>